<sequence length="887" mass="97602">MSVITEAIKWQVSEEVKRAMEAANSARPLPHFGYVPTAGCEPSHRQVRIPSSHSAEREREASRSNQGGRPYSGHYDRHMATAIRPSGCLIQGQTTKSTTASTPYATHSRQTAWVEEQEQTSKPRGENGHTTIECPGLKKALHELPDKGQIDRKVLVSFAENRSLHSLSRRMKSVRRKALPLLLQAMQKEVNSTGMVRLHICFGGKLKAKNLEVDFLIVDVPTAYNVILGRPTLHKKHSNSIQGVSCLISYTITFTERRNKLHLLPVLALICGPLVLVDVVELFPALLIPGRQPLQHSPAALTPRATASAIVTSSSIILGGSEVPEVAKSHDLAKVSLGQVDGRPPGAQGRAADGLRSSPQGLRRDDLLLGTMVRSPADQLPEYRGIDWSAPVGADAAVSSGRPSVHLRIGKLIVGFFPRERAPAAKITHQFTPNGHNQGADKVLEYTFLACWFTRHCLSSFRWRSASAATCSGLTSPVSKTINSSLLALHKTKGKSGQNQTEKLTNTAAANTLRKILKDQKARYGKEEPIQRFPVTRLALPPPRALHRFYCLSHKFGDGSRPLMLPYIELEVAGHLSLFSRGLPEGLTLALVRNISPTDSRRMKRKSYFQCFTFNFFSMAVTKPGLLLKQYHPKSPVSLGALWTVSTRLNAHTIQGGSFTVTSALGIMKLHPTSRRYCFSRVIIFNSEWVGAPRNSSPSATISGTSPTREQPFLLSTNFPRVEDTLWEEELIEAPSEDECLHDLSEEEGDVPLDIELILVEATSTLGLDELGAEQGLPCVPSANNSSGDLMRGVDLRHRIGNPFGFPIFILSGDARNHPAINKGREARDCGWQPFTWGPTNPLRSSPLDEQDEDIIIQVQQTMFEKGMSEDVPAGDKDAREEVEMLQ</sequence>
<feature type="region of interest" description="Disordered" evidence="1">
    <location>
        <begin position="867"/>
        <end position="887"/>
    </location>
</feature>
<feature type="region of interest" description="Disordered" evidence="1">
    <location>
        <begin position="94"/>
        <end position="130"/>
    </location>
</feature>
<accession>A0A9Q1GH25</accession>
<name>A0A9Q1GH25_9CARY</name>
<feature type="region of interest" description="Disordered" evidence="1">
    <location>
        <begin position="337"/>
        <end position="362"/>
    </location>
</feature>
<evidence type="ECO:0000313" key="3">
    <source>
        <dbReference type="Proteomes" id="UP001153076"/>
    </source>
</evidence>
<feature type="region of interest" description="Disordered" evidence="1">
    <location>
        <begin position="37"/>
        <end position="73"/>
    </location>
</feature>
<evidence type="ECO:0000256" key="1">
    <source>
        <dbReference type="SAM" id="MobiDB-lite"/>
    </source>
</evidence>
<evidence type="ECO:0000313" key="2">
    <source>
        <dbReference type="EMBL" id="KAJ8419788.1"/>
    </source>
</evidence>
<dbReference type="OrthoDB" id="1751727at2759"/>
<organism evidence="2 3">
    <name type="scientific">Carnegiea gigantea</name>
    <dbReference type="NCBI Taxonomy" id="171969"/>
    <lineage>
        <taxon>Eukaryota</taxon>
        <taxon>Viridiplantae</taxon>
        <taxon>Streptophyta</taxon>
        <taxon>Embryophyta</taxon>
        <taxon>Tracheophyta</taxon>
        <taxon>Spermatophyta</taxon>
        <taxon>Magnoliopsida</taxon>
        <taxon>eudicotyledons</taxon>
        <taxon>Gunneridae</taxon>
        <taxon>Pentapetalae</taxon>
        <taxon>Caryophyllales</taxon>
        <taxon>Cactineae</taxon>
        <taxon>Cactaceae</taxon>
        <taxon>Cactoideae</taxon>
        <taxon>Echinocereeae</taxon>
        <taxon>Carnegiea</taxon>
    </lineage>
</organism>
<dbReference type="EMBL" id="JAKOGI010004430">
    <property type="protein sequence ID" value="KAJ8419788.1"/>
    <property type="molecule type" value="Genomic_DNA"/>
</dbReference>
<comment type="caution">
    <text evidence="2">The sequence shown here is derived from an EMBL/GenBank/DDBJ whole genome shotgun (WGS) entry which is preliminary data.</text>
</comment>
<feature type="compositionally biased region" description="Polar residues" evidence="1">
    <location>
        <begin position="94"/>
        <end position="111"/>
    </location>
</feature>
<gene>
    <name evidence="2" type="ORF">Cgig2_010899</name>
</gene>
<dbReference type="Proteomes" id="UP001153076">
    <property type="component" value="Unassembled WGS sequence"/>
</dbReference>
<reference evidence="2" key="1">
    <citation type="submission" date="2022-04" db="EMBL/GenBank/DDBJ databases">
        <title>Carnegiea gigantea Genome sequencing and assembly v2.</title>
        <authorList>
            <person name="Copetti D."/>
            <person name="Sanderson M.J."/>
            <person name="Burquez A."/>
            <person name="Wojciechowski M.F."/>
        </authorList>
    </citation>
    <scope>NUCLEOTIDE SEQUENCE</scope>
    <source>
        <strain evidence="2">SGP5-SGP5p</strain>
        <tissue evidence="2">Aerial part</tissue>
    </source>
</reference>
<proteinExistence type="predicted"/>
<keyword evidence="3" id="KW-1185">Reference proteome</keyword>
<protein>
    <submittedName>
        <fullName evidence="2">Uncharacterized protein</fullName>
    </submittedName>
</protein>
<feature type="compositionally biased region" description="Basic and acidic residues" evidence="1">
    <location>
        <begin position="874"/>
        <end position="887"/>
    </location>
</feature>
<dbReference type="AlphaFoldDB" id="A0A9Q1GH25"/>